<evidence type="ECO:0000256" key="3">
    <source>
        <dbReference type="ARBA" id="ARBA00023157"/>
    </source>
</evidence>
<evidence type="ECO:0000313" key="9">
    <source>
        <dbReference type="Proteomes" id="UP000054408"/>
    </source>
</evidence>
<dbReference type="GeneID" id="25562191"/>
<feature type="domain" description="CAP-Gly" evidence="7">
    <location>
        <begin position="210"/>
        <end position="254"/>
    </location>
</feature>
<evidence type="ECO:0000256" key="4">
    <source>
        <dbReference type="SAM" id="MobiDB-lite"/>
    </source>
</evidence>
<evidence type="ECO:0000256" key="6">
    <source>
        <dbReference type="SAM" id="SignalP"/>
    </source>
</evidence>
<accession>A0A0L0D579</accession>
<dbReference type="STRING" id="461836.A0A0L0D579"/>
<keyword evidence="1 6" id="KW-0732">Signal</keyword>
<gene>
    <name evidence="8" type="ORF">AMSG_02511</name>
</gene>
<dbReference type="Proteomes" id="UP000054408">
    <property type="component" value="Unassembled WGS sequence"/>
</dbReference>
<proteinExistence type="predicted"/>
<name>A0A0L0D579_THETB</name>
<feature type="signal peptide" evidence="6">
    <location>
        <begin position="1"/>
        <end position="30"/>
    </location>
</feature>
<feature type="region of interest" description="Disordered" evidence="4">
    <location>
        <begin position="261"/>
        <end position="291"/>
    </location>
</feature>
<dbReference type="NCBIfam" id="TIGR02232">
    <property type="entry name" value="myxo_disulf_rpt"/>
    <property type="match status" value="1"/>
</dbReference>
<dbReference type="Pfam" id="PF01302">
    <property type="entry name" value="CAP_GLY"/>
    <property type="match status" value="1"/>
</dbReference>
<dbReference type="PROSITE" id="PS50245">
    <property type="entry name" value="CAP_GLY_2"/>
    <property type="match status" value="1"/>
</dbReference>
<organism evidence="8 9">
    <name type="scientific">Thecamonas trahens ATCC 50062</name>
    <dbReference type="NCBI Taxonomy" id="461836"/>
    <lineage>
        <taxon>Eukaryota</taxon>
        <taxon>Apusozoa</taxon>
        <taxon>Apusomonadida</taxon>
        <taxon>Apusomonadidae</taxon>
        <taxon>Thecamonas</taxon>
    </lineage>
</organism>
<keyword evidence="3" id="KW-1015">Disulfide bond</keyword>
<evidence type="ECO:0000256" key="1">
    <source>
        <dbReference type="ARBA" id="ARBA00022729"/>
    </source>
</evidence>
<evidence type="ECO:0000256" key="5">
    <source>
        <dbReference type="SAM" id="Phobius"/>
    </source>
</evidence>
<keyword evidence="9" id="KW-1185">Reference proteome</keyword>
<dbReference type="EMBL" id="GL349447">
    <property type="protein sequence ID" value="KNC47494.1"/>
    <property type="molecule type" value="Genomic_DNA"/>
</dbReference>
<evidence type="ECO:0000259" key="7">
    <source>
        <dbReference type="PROSITE" id="PS50245"/>
    </source>
</evidence>
<feature type="transmembrane region" description="Helical" evidence="5">
    <location>
        <begin position="88"/>
        <end position="110"/>
    </location>
</feature>
<dbReference type="InterPro" id="IPR000938">
    <property type="entry name" value="CAP-Gly_domain"/>
</dbReference>
<dbReference type="InterPro" id="IPR011936">
    <property type="entry name" value="Myxo_disulph_rpt"/>
</dbReference>
<sequence>MTRPPPRSIHLLSFVALAFALAFLLPVVAATCGNGAIEAGETCDDGNTTPDDGCAANCTAEPGWTCPHPNTRCLPNASTFAGRTTTTVAVLVLLVAIFALCCGCCMKWWGGGSGGAESRRAAANQRALQEALLENMEDLAGERDVADDYSSDDDNDDIRASLAMPSGTNLATGDDTDFSEYGIRDVEPELLEVGDHTVFRKAPVAIRFIGETEFGEGEWVGVELLKGKGKHDGRVQGRRYFSCDRPGKVALFCRRSALGLKRKKDKDRAAKRAAEHRPRSSHRATRHASRR</sequence>
<dbReference type="RefSeq" id="XP_013759430.1">
    <property type="nucleotide sequence ID" value="XM_013903976.1"/>
</dbReference>
<dbReference type="AlphaFoldDB" id="A0A0L0D579"/>
<dbReference type="eggNOG" id="KOG4568">
    <property type="taxonomic scope" value="Eukaryota"/>
</dbReference>
<keyword evidence="2" id="KW-0677">Repeat</keyword>
<dbReference type="SMART" id="SM01052">
    <property type="entry name" value="CAP_GLY"/>
    <property type="match status" value="1"/>
</dbReference>
<evidence type="ECO:0000313" key="8">
    <source>
        <dbReference type="EMBL" id="KNC47494.1"/>
    </source>
</evidence>
<dbReference type="Gene3D" id="2.30.30.190">
    <property type="entry name" value="CAP Gly-rich-like domain"/>
    <property type="match status" value="1"/>
</dbReference>
<reference evidence="8 9" key="1">
    <citation type="submission" date="2010-05" db="EMBL/GenBank/DDBJ databases">
        <title>The Genome Sequence of Thecamonas trahens ATCC 50062.</title>
        <authorList>
            <consortium name="The Broad Institute Genome Sequencing Platform"/>
            <person name="Russ C."/>
            <person name="Cuomo C."/>
            <person name="Shea T."/>
            <person name="Young S.K."/>
            <person name="Zeng Q."/>
            <person name="Koehrsen M."/>
            <person name="Haas B."/>
            <person name="Borodovsky M."/>
            <person name="Guigo R."/>
            <person name="Alvarado L."/>
            <person name="Berlin A."/>
            <person name="Bochicchio J."/>
            <person name="Borenstein D."/>
            <person name="Chapman S."/>
            <person name="Chen Z."/>
            <person name="Freedman E."/>
            <person name="Gellesch M."/>
            <person name="Goldberg J."/>
            <person name="Griggs A."/>
            <person name="Gujja S."/>
            <person name="Heilman E."/>
            <person name="Heiman D."/>
            <person name="Hepburn T."/>
            <person name="Howarth C."/>
            <person name="Jen D."/>
            <person name="Larson L."/>
            <person name="Mehta T."/>
            <person name="Park D."/>
            <person name="Pearson M."/>
            <person name="Roberts A."/>
            <person name="Saif S."/>
            <person name="Shenoy N."/>
            <person name="Sisk P."/>
            <person name="Stolte C."/>
            <person name="Sykes S."/>
            <person name="Thomson T."/>
            <person name="Walk T."/>
            <person name="White J."/>
            <person name="Yandava C."/>
            <person name="Burger G."/>
            <person name="Gray M.W."/>
            <person name="Holland P.W.H."/>
            <person name="King N."/>
            <person name="Lang F.B.F."/>
            <person name="Roger A.J."/>
            <person name="Ruiz-Trillo I."/>
            <person name="Lander E."/>
            <person name="Nusbaum C."/>
        </authorList>
    </citation>
    <scope>NUCLEOTIDE SEQUENCE [LARGE SCALE GENOMIC DNA]</scope>
    <source>
        <strain evidence="8 9">ATCC 50062</strain>
    </source>
</reference>
<dbReference type="SUPFAM" id="SSF74924">
    <property type="entry name" value="Cap-Gly domain"/>
    <property type="match status" value="1"/>
</dbReference>
<protein>
    <recommendedName>
        <fullName evidence="7">CAP-Gly domain-containing protein</fullName>
    </recommendedName>
</protein>
<feature type="chain" id="PRO_5005536906" description="CAP-Gly domain-containing protein" evidence="6">
    <location>
        <begin position="31"/>
        <end position="291"/>
    </location>
</feature>
<dbReference type="OrthoDB" id="2130750at2759"/>
<dbReference type="PROSITE" id="PS00845">
    <property type="entry name" value="CAP_GLY_1"/>
    <property type="match status" value="1"/>
</dbReference>
<dbReference type="InterPro" id="IPR036859">
    <property type="entry name" value="CAP-Gly_dom_sf"/>
</dbReference>
<feature type="compositionally biased region" description="Basic residues" evidence="4">
    <location>
        <begin position="279"/>
        <end position="291"/>
    </location>
</feature>
<dbReference type="PANTHER" id="PTHR18916">
    <property type="entry name" value="DYNACTIN 1-RELATED MICROTUBULE-BINDING"/>
    <property type="match status" value="1"/>
</dbReference>
<evidence type="ECO:0000256" key="2">
    <source>
        <dbReference type="ARBA" id="ARBA00022737"/>
    </source>
</evidence>
<feature type="region of interest" description="Disordered" evidence="4">
    <location>
        <begin position="143"/>
        <end position="175"/>
    </location>
</feature>
<feature type="compositionally biased region" description="Acidic residues" evidence="4">
    <location>
        <begin position="147"/>
        <end position="156"/>
    </location>
</feature>
<keyword evidence="5" id="KW-0472">Membrane</keyword>
<keyword evidence="5" id="KW-0812">Transmembrane</keyword>
<keyword evidence="5" id="KW-1133">Transmembrane helix</keyword>
<feature type="compositionally biased region" description="Basic and acidic residues" evidence="4">
    <location>
        <begin position="266"/>
        <end position="278"/>
    </location>
</feature>